<dbReference type="OrthoDB" id="9787830at2"/>
<dbReference type="PROSITE" id="PS51257">
    <property type="entry name" value="PROKAR_LIPOPROTEIN"/>
    <property type="match status" value="1"/>
</dbReference>
<dbReference type="Gene3D" id="1.20.58.2180">
    <property type="match status" value="1"/>
</dbReference>
<dbReference type="EMBL" id="CP000448">
    <property type="protein sequence ID" value="ABI68973.1"/>
    <property type="molecule type" value="Genomic_DNA"/>
</dbReference>
<comment type="similarity">
    <text evidence="1">Belongs to the bacterial solute-binding protein 8 family.</text>
</comment>
<sequence length="368" mass="41034">MFSQNRNTFKFIALGLIMVLTLALVGGCSKATGDKSEQAMQQKNEPPAQVNIQDMAGRTVTIPGEVKHILALHPIPTYMLWQLAPDKMVSKDKVFDGRYLAAESVKAYPDTEIDKLKKLPVTGVFFKGTSPEQILQLNPDVIITLTKDPQIDKLADQVNLPVIAVSKDTLADYEESMRLLGKIVGNEAQANKLADWWRDNIRTMSQETGKIPQDEKPRVYFAGASDLLTTPGESTIMASILKLAGGNNVATELSGKPTDESIPVSIEQILKWDPQVIITWKQTTKDQIMNGAEWKNVNAVKNGRVYVQPRYANMDGVTALVGMIWAHGKLYHDNDANYDKLFEDKMIEFYSLFHNNLIKPEQIAEVAE</sequence>
<dbReference type="SUPFAM" id="SSF53807">
    <property type="entry name" value="Helical backbone' metal receptor"/>
    <property type="match status" value="1"/>
</dbReference>
<evidence type="ECO:0000259" key="2">
    <source>
        <dbReference type="PROSITE" id="PS50983"/>
    </source>
</evidence>
<dbReference type="InterPro" id="IPR050902">
    <property type="entry name" value="ABC_Transporter_SBP"/>
</dbReference>
<dbReference type="Gene3D" id="3.40.50.1980">
    <property type="entry name" value="Nitrogenase molybdenum iron protein domain"/>
    <property type="match status" value="2"/>
</dbReference>
<dbReference type="STRING" id="335541.Swol_1675"/>
<gene>
    <name evidence="3" type="ordered locus">Swol_1675</name>
</gene>
<accession>Q0AWD1</accession>
<proteinExistence type="inferred from homology"/>
<dbReference type="PANTHER" id="PTHR30535:SF34">
    <property type="entry name" value="MOLYBDATE-BINDING PROTEIN MOLA"/>
    <property type="match status" value="1"/>
</dbReference>
<dbReference type="HOGENOM" id="CLU_038034_13_1_9"/>
<dbReference type="PROSITE" id="PS50983">
    <property type="entry name" value="FE_B12_PBP"/>
    <property type="match status" value="1"/>
</dbReference>
<feature type="domain" description="Fe/B12 periplasmic-binding" evidence="2">
    <location>
        <begin position="68"/>
        <end position="335"/>
    </location>
</feature>
<dbReference type="eggNOG" id="COG0614">
    <property type="taxonomic scope" value="Bacteria"/>
</dbReference>
<organism evidence="3 4">
    <name type="scientific">Syntrophomonas wolfei subsp. wolfei (strain DSM 2245B / Goettingen)</name>
    <dbReference type="NCBI Taxonomy" id="335541"/>
    <lineage>
        <taxon>Bacteria</taxon>
        <taxon>Bacillati</taxon>
        <taxon>Bacillota</taxon>
        <taxon>Clostridia</taxon>
        <taxon>Eubacteriales</taxon>
        <taxon>Syntrophomonadaceae</taxon>
        <taxon>Syntrophomonas</taxon>
    </lineage>
</organism>
<protein>
    <recommendedName>
        <fullName evidence="2">Fe/B12 periplasmic-binding domain-containing protein</fullName>
    </recommendedName>
</protein>
<dbReference type="InterPro" id="IPR002491">
    <property type="entry name" value="ABC_transptr_periplasmic_BD"/>
</dbReference>
<keyword evidence="4" id="KW-1185">Reference proteome</keyword>
<evidence type="ECO:0000313" key="4">
    <source>
        <dbReference type="Proteomes" id="UP000001968"/>
    </source>
</evidence>
<name>Q0AWD1_SYNWW</name>
<evidence type="ECO:0000313" key="3">
    <source>
        <dbReference type="EMBL" id="ABI68973.1"/>
    </source>
</evidence>
<evidence type="ECO:0000256" key="1">
    <source>
        <dbReference type="ARBA" id="ARBA00008814"/>
    </source>
</evidence>
<dbReference type="AlphaFoldDB" id="Q0AWD1"/>
<dbReference type="PANTHER" id="PTHR30535">
    <property type="entry name" value="VITAMIN B12-BINDING PROTEIN"/>
    <property type="match status" value="1"/>
</dbReference>
<dbReference type="RefSeq" id="WP_011641071.1">
    <property type="nucleotide sequence ID" value="NC_008346.1"/>
</dbReference>
<dbReference type="KEGG" id="swo:Swol_1675"/>
<reference evidence="4" key="1">
    <citation type="journal article" date="2010" name="Environ. Microbiol.">
        <title>The genome of Syntrophomonas wolfei: new insights into syntrophic metabolism and biohydrogen production.</title>
        <authorList>
            <person name="Sieber J.R."/>
            <person name="Sims D.R."/>
            <person name="Han C."/>
            <person name="Kim E."/>
            <person name="Lykidis A."/>
            <person name="Lapidus A.L."/>
            <person name="McDonnald E."/>
            <person name="Rohlin L."/>
            <person name="Culley D.E."/>
            <person name="Gunsalus R."/>
            <person name="McInerney M.J."/>
        </authorList>
    </citation>
    <scope>NUCLEOTIDE SEQUENCE [LARGE SCALE GENOMIC DNA]</scope>
    <source>
        <strain evidence="4">DSM 2245B / Goettingen</strain>
    </source>
</reference>
<dbReference type="Pfam" id="PF01497">
    <property type="entry name" value="Peripla_BP_2"/>
    <property type="match status" value="1"/>
</dbReference>
<dbReference type="Proteomes" id="UP000001968">
    <property type="component" value="Chromosome"/>
</dbReference>